<feature type="compositionally biased region" description="Low complexity" evidence="1">
    <location>
        <begin position="261"/>
        <end position="275"/>
    </location>
</feature>
<evidence type="ECO:0000313" key="3">
    <source>
        <dbReference type="Proteomes" id="UP000030762"/>
    </source>
</evidence>
<dbReference type="RefSeq" id="XP_008619474.1">
    <property type="nucleotide sequence ID" value="XM_008621252.1"/>
</dbReference>
<dbReference type="AlphaFoldDB" id="T0Q140"/>
<dbReference type="VEuPathDB" id="FungiDB:SDRG_15090"/>
<evidence type="ECO:0000313" key="2">
    <source>
        <dbReference type="EMBL" id="EQC27080.1"/>
    </source>
</evidence>
<feature type="compositionally biased region" description="Low complexity" evidence="1">
    <location>
        <begin position="306"/>
        <end position="335"/>
    </location>
</feature>
<accession>T0Q140</accession>
<dbReference type="OrthoDB" id="126772at2759"/>
<feature type="region of interest" description="Disordered" evidence="1">
    <location>
        <begin position="305"/>
        <end position="335"/>
    </location>
</feature>
<dbReference type="Gene3D" id="3.30.60.30">
    <property type="match status" value="1"/>
</dbReference>
<name>T0Q140_SAPDV</name>
<feature type="compositionally biased region" description="Polar residues" evidence="1">
    <location>
        <begin position="1"/>
        <end position="13"/>
    </location>
</feature>
<sequence length="354" mass="37202">MRSALHEQTSIQTPREPRRPRSRSQVALSQTAHGVGLTRWSQHCAAFSNFPRTMKTSFVAVAVVAALAAFGDAAPMQAGSCAAAKCPPVGGNFCSASSVSPAAFTTNFKNECECLKAKCLDKKVQCYAKAPKCDPKALLELKDQAVTRISPVCASNGVTYDNYFQLKVGRALDPSIQFLITGKCPTTIAKCVKKKCPSTREKICALEAAGKAPVFYQNQCYYDIGLCLNPKLTVSKVCPKSKKTKSLSADASFALTAGGNETTTAPTPASGSGSSSEEDEPAGDEIVWSDADEFYVGEDLMAQFESNTTGSGSSNGTITTPTNKTTTAPNTKPSSAATTMVSLTALAVTALALV</sequence>
<dbReference type="InParanoid" id="T0Q140"/>
<evidence type="ECO:0008006" key="4">
    <source>
        <dbReference type="Google" id="ProtNLM"/>
    </source>
</evidence>
<feature type="region of interest" description="Disordered" evidence="1">
    <location>
        <begin position="258"/>
        <end position="283"/>
    </location>
</feature>
<dbReference type="InterPro" id="IPR036058">
    <property type="entry name" value="Kazal_dom_sf"/>
</dbReference>
<reference evidence="2 3" key="1">
    <citation type="submission" date="2012-04" db="EMBL/GenBank/DDBJ databases">
        <title>The Genome Sequence of Saprolegnia declina VS20.</title>
        <authorList>
            <consortium name="The Broad Institute Genome Sequencing Platform"/>
            <person name="Russ C."/>
            <person name="Nusbaum C."/>
            <person name="Tyler B."/>
            <person name="van West P."/>
            <person name="Dieguez-Uribeondo J."/>
            <person name="de Bruijn I."/>
            <person name="Tripathy S."/>
            <person name="Jiang R."/>
            <person name="Young S.K."/>
            <person name="Zeng Q."/>
            <person name="Gargeya S."/>
            <person name="Fitzgerald M."/>
            <person name="Haas B."/>
            <person name="Abouelleil A."/>
            <person name="Alvarado L."/>
            <person name="Arachchi H.M."/>
            <person name="Berlin A."/>
            <person name="Chapman S.B."/>
            <person name="Goldberg J."/>
            <person name="Griggs A."/>
            <person name="Gujja S."/>
            <person name="Hansen M."/>
            <person name="Howarth C."/>
            <person name="Imamovic A."/>
            <person name="Larimer J."/>
            <person name="McCowen C."/>
            <person name="Montmayeur A."/>
            <person name="Murphy C."/>
            <person name="Neiman D."/>
            <person name="Pearson M."/>
            <person name="Priest M."/>
            <person name="Roberts A."/>
            <person name="Saif S."/>
            <person name="Shea T."/>
            <person name="Sisk P."/>
            <person name="Sykes S."/>
            <person name="Wortman J."/>
            <person name="Nusbaum C."/>
            <person name="Birren B."/>
        </authorList>
    </citation>
    <scope>NUCLEOTIDE SEQUENCE [LARGE SCALE GENOMIC DNA]</scope>
    <source>
        <strain evidence="2 3">VS20</strain>
    </source>
</reference>
<dbReference type="Proteomes" id="UP000030762">
    <property type="component" value="Unassembled WGS sequence"/>
</dbReference>
<keyword evidence="3" id="KW-1185">Reference proteome</keyword>
<proteinExistence type="predicted"/>
<feature type="region of interest" description="Disordered" evidence="1">
    <location>
        <begin position="1"/>
        <end position="23"/>
    </location>
</feature>
<dbReference type="GeneID" id="19955817"/>
<evidence type="ECO:0000256" key="1">
    <source>
        <dbReference type="SAM" id="MobiDB-lite"/>
    </source>
</evidence>
<organism evidence="2 3">
    <name type="scientific">Saprolegnia diclina (strain VS20)</name>
    <dbReference type="NCBI Taxonomy" id="1156394"/>
    <lineage>
        <taxon>Eukaryota</taxon>
        <taxon>Sar</taxon>
        <taxon>Stramenopiles</taxon>
        <taxon>Oomycota</taxon>
        <taxon>Saprolegniomycetes</taxon>
        <taxon>Saprolegniales</taxon>
        <taxon>Saprolegniaceae</taxon>
        <taxon>Saprolegnia</taxon>
    </lineage>
</organism>
<dbReference type="EMBL" id="JH767215">
    <property type="protein sequence ID" value="EQC27080.1"/>
    <property type="molecule type" value="Genomic_DNA"/>
</dbReference>
<gene>
    <name evidence="2" type="ORF">SDRG_15090</name>
</gene>
<dbReference type="SUPFAM" id="SSF100895">
    <property type="entry name" value="Kazal-type serine protease inhibitors"/>
    <property type="match status" value="1"/>
</dbReference>
<protein>
    <recommendedName>
        <fullName evidence="4">Secreted protein</fullName>
    </recommendedName>
</protein>